<evidence type="ECO:0000313" key="3">
    <source>
        <dbReference type="Proteomes" id="UP000289411"/>
    </source>
</evidence>
<accession>A0A4Q2RGX4</accession>
<feature type="transmembrane region" description="Helical" evidence="1">
    <location>
        <begin position="94"/>
        <end position="114"/>
    </location>
</feature>
<organism evidence="2 3">
    <name type="scientific">Lichenibacterium ramalinae</name>
    <dbReference type="NCBI Taxonomy" id="2316527"/>
    <lineage>
        <taxon>Bacteria</taxon>
        <taxon>Pseudomonadati</taxon>
        <taxon>Pseudomonadota</taxon>
        <taxon>Alphaproteobacteria</taxon>
        <taxon>Hyphomicrobiales</taxon>
        <taxon>Lichenihabitantaceae</taxon>
        <taxon>Lichenibacterium</taxon>
    </lineage>
</organism>
<keyword evidence="3" id="KW-1185">Reference proteome</keyword>
<dbReference type="PANTHER" id="PTHR34977:SF1">
    <property type="entry name" value="UPF0337 PROTEIN YJBJ"/>
    <property type="match status" value="1"/>
</dbReference>
<reference evidence="2 3" key="2">
    <citation type="submission" date="2019-02" db="EMBL/GenBank/DDBJ databases">
        <title>'Lichenibacterium ramalinii' gen. nov. sp. nov., 'Lichenibacterium minor' gen. nov. sp. nov.</title>
        <authorList>
            <person name="Pankratov T."/>
        </authorList>
    </citation>
    <scope>NUCLEOTIDE SEQUENCE [LARGE SCALE GENOMIC DNA]</scope>
    <source>
        <strain evidence="2 3">RmlP001</strain>
    </source>
</reference>
<dbReference type="Proteomes" id="UP000289411">
    <property type="component" value="Unassembled WGS sequence"/>
</dbReference>
<dbReference type="EMBL" id="QYBC01000002">
    <property type="protein sequence ID" value="RYB07223.1"/>
    <property type="molecule type" value="Genomic_DNA"/>
</dbReference>
<keyword evidence="1" id="KW-0472">Membrane</keyword>
<proteinExistence type="predicted"/>
<protein>
    <submittedName>
        <fullName evidence="2">CsbD family protein</fullName>
    </submittedName>
</protein>
<evidence type="ECO:0000256" key="1">
    <source>
        <dbReference type="SAM" id="Phobius"/>
    </source>
</evidence>
<dbReference type="InterPro" id="IPR036629">
    <property type="entry name" value="YjbJ_sf"/>
</dbReference>
<gene>
    <name evidence="2" type="ORF">D3272_03960</name>
</gene>
<reference evidence="2 3" key="1">
    <citation type="submission" date="2018-09" db="EMBL/GenBank/DDBJ databases">
        <authorList>
            <person name="Grouzdev D.S."/>
            <person name="Krutkina M.S."/>
        </authorList>
    </citation>
    <scope>NUCLEOTIDE SEQUENCE [LARGE SCALE GENOMIC DNA]</scope>
    <source>
        <strain evidence="2 3">RmlP001</strain>
    </source>
</reference>
<dbReference type="AlphaFoldDB" id="A0A4Q2RGX4"/>
<evidence type="ECO:0000313" key="2">
    <source>
        <dbReference type="EMBL" id="RYB07223.1"/>
    </source>
</evidence>
<dbReference type="InterPro" id="IPR050423">
    <property type="entry name" value="UPF0337_stress_rsp"/>
</dbReference>
<sequence>MEGALRDAAGQVEQTFGMVTGDAGRRGAGVAHEVAGKGQNLYGRAQDGIEDAADAARNLAGRVADRTTDAYDDVRRDLRRGAAPLRRRLERSPLAALVVVGVAGYALGLLSNSVRR</sequence>
<dbReference type="Gene3D" id="1.10.1470.10">
    <property type="entry name" value="YjbJ"/>
    <property type="match status" value="1"/>
</dbReference>
<dbReference type="PANTHER" id="PTHR34977">
    <property type="entry name" value="UPF0337 PROTEIN YJBJ"/>
    <property type="match status" value="1"/>
</dbReference>
<keyword evidence="1" id="KW-0812">Transmembrane</keyword>
<name>A0A4Q2RGX4_9HYPH</name>
<comment type="caution">
    <text evidence="2">The sequence shown here is derived from an EMBL/GenBank/DDBJ whole genome shotgun (WGS) entry which is preliminary data.</text>
</comment>
<dbReference type="SUPFAM" id="SSF69047">
    <property type="entry name" value="Hypothetical protein YjbJ"/>
    <property type="match status" value="1"/>
</dbReference>
<keyword evidence="1" id="KW-1133">Transmembrane helix</keyword>